<dbReference type="AlphaFoldDB" id="A0A140L8W6"/>
<dbReference type="SUPFAM" id="SSF109709">
    <property type="entry name" value="KorB DNA-binding domain-like"/>
    <property type="match status" value="1"/>
</dbReference>
<organism evidence="1 2">
    <name type="scientific">Thermotalea metallivorans</name>
    <dbReference type="NCBI Taxonomy" id="520762"/>
    <lineage>
        <taxon>Bacteria</taxon>
        <taxon>Bacillati</taxon>
        <taxon>Bacillota</taxon>
        <taxon>Clostridia</taxon>
        <taxon>Peptostreptococcales</taxon>
        <taxon>Thermotaleaceae</taxon>
        <taxon>Thermotalea</taxon>
    </lineage>
</organism>
<protein>
    <recommendedName>
        <fullName evidence="3">HTH luxR-type domain-containing protein</fullName>
    </recommendedName>
</protein>
<sequence length="60" mass="7277">MAKRIGDYISNRNRERLKDIDFHDFMDMIDSGLNDEEIAKELGVHRQYVEKLKQEMKKDY</sequence>
<evidence type="ECO:0000313" key="1">
    <source>
        <dbReference type="EMBL" id="KXG76991.1"/>
    </source>
</evidence>
<dbReference type="OrthoDB" id="1955275at2"/>
<accession>A0A140L8W6</accession>
<dbReference type="STRING" id="520762.AN619_05180"/>
<dbReference type="RefSeq" id="WP_068554809.1">
    <property type="nucleotide sequence ID" value="NZ_LOEE01000019.1"/>
</dbReference>
<reference evidence="1 2" key="1">
    <citation type="submission" date="2015-12" db="EMBL/GenBank/DDBJ databases">
        <title>Draft genome sequence of the thermoanaerobe Thermotalea metallivorans, an isolate from the runoff channel of the Great Artesian Basin, Australia.</title>
        <authorList>
            <person name="Patel B.K."/>
        </authorList>
    </citation>
    <scope>NUCLEOTIDE SEQUENCE [LARGE SCALE GENOMIC DNA]</scope>
    <source>
        <strain evidence="1 2">B2-1</strain>
    </source>
</reference>
<name>A0A140L8W6_9FIRM</name>
<proteinExistence type="predicted"/>
<evidence type="ECO:0008006" key="3">
    <source>
        <dbReference type="Google" id="ProtNLM"/>
    </source>
</evidence>
<keyword evidence="2" id="KW-1185">Reference proteome</keyword>
<gene>
    <name evidence="1" type="ORF">AN619_05180</name>
</gene>
<evidence type="ECO:0000313" key="2">
    <source>
        <dbReference type="Proteomes" id="UP000070456"/>
    </source>
</evidence>
<comment type="caution">
    <text evidence="1">The sequence shown here is derived from an EMBL/GenBank/DDBJ whole genome shotgun (WGS) entry which is preliminary data.</text>
</comment>
<dbReference type="EMBL" id="LOEE01000019">
    <property type="protein sequence ID" value="KXG76991.1"/>
    <property type="molecule type" value="Genomic_DNA"/>
</dbReference>
<dbReference type="Proteomes" id="UP000070456">
    <property type="component" value="Unassembled WGS sequence"/>
</dbReference>